<accession>A0A7N9D274</accession>
<name>A0A7N9D274_MACFA</name>
<dbReference type="AlphaFoldDB" id="A0A7N9D274"/>
<reference evidence="1 2" key="1">
    <citation type="submission" date="2013-03" db="EMBL/GenBank/DDBJ databases">
        <authorList>
            <person name="Warren W."/>
            <person name="Wilson R.K."/>
        </authorList>
    </citation>
    <scope>NUCLEOTIDE SEQUENCE</scope>
</reference>
<dbReference type="GeneTree" id="ENSGT01130000279340"/>
<evidence type="ECO:0000313" key="1">
    <source>
        <dbReference type="Ensembl" id="ENSMFAP00000056260.1"/>
    </source>
</evidence>
<reference evidence="1" key="2">
    <citation type="submission" date="2025-08" db="UniProtKB">
        <authorList>
            <consortium name="Ensembl"/>
        </authorList>
    </citation>
    <scope>IDENTIFICATION</scope>
</reference>
<evidence type="ECO:0000313" key="2">
    <source>
        <dbReference type="Proteomes" id="UP000233100"/>
    </source>
</evidence>
<organism evidence="1 2">
    <name type="scientific">Macaca fascicularis</name>
    <name type="common">Crab-eating macaque</name>
    <name type="synonym">Cynomolgus monkey</name>
    <dbReference type="NCBI Taxonomy" id="9541"/>
    <lineage>
        <taxon>Eukaryota</taxon>
        <taxon>Metazoa</taxon>
        <taxon>Chordata</taxon>
        <taxon>Craniata</taxon>
        <taxon>Vertebrata</taxon>
        <taxon>Euteleostomi</taxon>
        <taxon>Mammalia</taxon>
        <taxon>Eutheria</taxon>
        <taxon>Euarchontoglires</taxon>
        <taxon>Primates</taxon>
        <taxon>Haplorrhini</taxon>
        <taxon>Catarrhini</taxon>
        <taxon>Cercopithecidae</taxon>
        <taxon>Cercopithecinae</taxon>
        <taxon>Macaca</taxon>
    </lineage>
</organism>
<reference evidence="1" key="3">
    <citation type="submission" date="2025-09" db="UniProtKB">
        <authorList>
            <consortium name="Ensembl"/>
        </authorList>
    </citation>
    <scope>IDENTIFICATION</scope>
</reference>
<dbReference type="Ensembl" id="ENSMFAT00000082840.1">
    <property type="protein sequence ID" value="ENSMFAP00000056260.1"/>
    <property type="gene ID" value="ENSMFAG00000064832.1"/>
</dbReference>
<proteinExistence type="predicted"/>
<protein>
    <submittedName>
        <fullName evidence="1">Uncharacterized protein</fullName>
    </submittedName>
</protein>
<dbReference type="Proteomes" id="UP000233100">
    <property type="component" value="Chromosome 17"/>
</dbReference>
<sequence length="66" mass="7345">MCLEAELGLSKPMEYINCIIFCVVYKNSSGVHVHIMQVCYISIHVPCWFAAPISSSFTVSISFISV</sequence>
<keyword evidence="2" id="KW-1185">Reference proteome</keyword>